<evidence type="ECO:0000313" key="1">
    <source>
        <dbReference type="EMBL" id="QXM05162.1"/>
    </source>
</evidence>
<protein>
    <submittedName>
        <fullName evidence="1">MerR family transcriptional regulator</fullName>
    </submittedName>
</protein>
<dbReference type="InterPro" id="IPR022258">
    <property type="entry name" value="Flagellar_operon_YvyF"/>
</dbReference>
<dbReference type="EMBL" id="CP078093">
    <property type="protein sequence ID" value="QXM05162.1"/>
    <property type="molecule type" value="Genomic_DNA"/>
</dbReference>
<dbReference type="Proteomes" id="UP000886818">
    <property type="component" value="Chromosome"/>
</dbReference>
<proteinExistence type="predicted"/>
<name>A0ABX8R9Q9_9CLOT</name>
<keyword evidence="2" id="KW-1185">Reference proteome</keyword>
<sequence length="139" mass="16132">MAEIRNCKECGRLFQYTGISKICPRCQKKDEEDFKVVREYIYENEGATLTEVSEETGVDEDKILRFLREGRLEIVGENSALILECERCGKPIRTGRFCDACAHELQAGLKSGFEKVDRLKSNVDKQKEKMYTAERKKRR</sequence>
<dbReference type="NCBIfam" id="TIGR03826">
    <property type="entry name" value="YvyF"/>
    <property type="match status" value="1"/>
</dbReference>
<accession>A0ABX8R9Q9</accession>
<reference evidence="1" key="1">
    <citation type="submission" date="2021-07" db="EMBL/GenBank/DDBJ databases">
        <title>Complete genome sequence of Crassaminicella sp. 143-21, isolated from a deep-sea hydrothermal vent.</title>
        <authorList>
            <person name="Li X."/>
        </authorList>
    </citation>
    <scope>NUCLEOTIDE SEQUENCE</scope>
    <source>
        <strain evidence="1">143-21</strain>
    </source>
</reference>
<gene>
    <name evidence="1" type="ORF">KVH43_07080</name>
</gene>
<evidence type="ECO:0000313" key="2">
    <source>
        <dbReference type="Proteomes" id="UP000886818"/>
    </source>
</evidence>
<dbReference type="RefSeq" id="WP_218281862.1">
    <property type="nucleotide sequence ID" value="NZ_CP078093.1"/>
</dbReference>
<organism evidence="1 2">
    <name type="scientific">Crassaminicella indica</name>
    <dbReference type="NCBI Taxonomy" id="2855394"/>
    <lineage>
        <taxon>Bacteria</taxon>
        <taxon>Bacillati</taxon>
        <taxon>Bacillota</taxon>
        <taxon>Clostridia</taxon>
        <taxon>Eubacteriales</taxon>
        <taxon>Clostridiaceae</taxon>
        <taxon>Crassaminicella</taxon>
    </lineage>
</organism>